<dbReference type="Gene3D" id="3.65.10.20">
    <property type="entry name" value="RNA 3'-terminal phosphate cyclase domain"/>
    <property type="match status" value="1"/>
</dbReference>
<dbReference type="InterPro" id="IPR000228">
    <property type="entry name" value="RNA3'_term_phos_cyc"/>
</dbReference>
<dbReference type="Pfam" id="PF01137">
    <property type="entry name" value="RTC"/>
    <property type="match status" value="1"/>
</dbReference>
<reference evidence="3" key="1">
    <citation type="submission" date="2021-02" db="EMBL/GenBank/DDBJ databases">
        <authorList>
            <person name="Dougan E. K."/>
            <person name="Rhodes N."/>
            <person name="Thang M."/>
            <person name="Chan C."/>
        </authorList>
    </citation>
    <scope>NUCLEOTIDE SEQUENCE</scope>
</reference>
<evidence type="ECO:0000313" key="3">
    <source>
        <dbReference type="EMBL" id="CAE8651981.1"/>
    </source>
</evidence>
<organism evidence="3 4">
    <name type="scientific">Polarella glacialis</name>
    <name type="common">Dinoflagellate</name>
    <dbReference type="NCBI Taxonomy" id="89957"/>
    <lineage>
        <taxon>Eukaryota</taxon>
        <taxon>Sar</taxon>
        <taxon>Alveolata</taxon>
        <taxon>Dinophyceae</taxon>
        <taxon>Suessiales</taxon>
        <taxon>Suessiaceae</taxon>
        <taxon>Polarella</taxon>
    </lineage>
</organism>
<name>A0A813IM62_POLGL</name>
<dbReference type="PANTHER" id="PTHR11096">
    <property type="entry name" value="RNA 3' TERMINAL PHOSPHATE CYCLASE"/>
    <property type="match status" value="1"/>
</dbReference>
<feature type="domain" description="RNA 3'-terminal phosphate cyclase" evidence="2">
    <location>
        <begin position="8"/>
        <end position="128"/>
    </location>
</feature>
<dbReference type="InterPro" id="IPR013792">
    <property type="entry name" value="RNA3'P_cycl/enolpyr_Trfase_a/b"/>
</dbReference>
<gene>
    <name evidence="3" type="ORF">PGLA2088_LOCUS9382</name>
</gene>
<evidence type="ECO:0000256" key="1">
    <source>
        <dbReference type="SAM" id="MobiDB-lite"/>
    </source>
</evidence>
<comment type="caution">
    <text evidence="3">The sequence shown here is derived from an EMBL/GenBank/DDBJ whole genome shotgun (WGS) entry which is preliminary data.</text>
</comment>
<evidence type="ECO:0000313" key="4">
    <source>
        <dbReference type="Proteomes" id="UP000626109"/>
    </source>
</evidence>
<sequence length="560" mass="61523">MSVGAPLRYQGSNYLRQRLVLSTISGRPVVITDIRVKDEQPGLRDYEASFVRLLDKVCDGSDISIDETGTTLRYTPGQIIGGSGLVHTCPNSRGLTYFLEALLLLAPLAKQPMTVRLKGVTNSGTDPANRSALPAQLMNILEAELPDVLHMQPTGGHGAADMAVKSAEWADNEWLRDTKATGASGSESWKQSMNIWDTCRSRSLRPATVFPRGLSFAHSSFEASSYAERSHVLMSSVPREGGQAAPPEQEILRLFLSERFQNEIEAASFLGGTDGLEAALGPDEFARSLRLSGYNRPAEQLFAYYSQGYNRATVRDLLRRVTFGQAPDALLAPDPDPSTSVDRRMASVRDFANPQARAREDAPSSTAQTGAGGGRLPGAEDALLIEAASLRSDSTDLRSALAEALRLLADERRERMADVAETNRRQKELQLWAEDNIRNVQHLASEGRQCTSEVRAAVQEALQLGELSEHRALGAVAEEQRGREQQVREIVTHELENRIRKLSEERARFLVEVCMCRRPTMGLRTSKACCEMSVKAASRASPGLSSCCSRVTKPVWRRGR</sequence>
<dbReference type="AlphaFoldDB" id="A0A813IM62"/>
<dbReference type="InterPro" id="IPR037136">
    <property type="entry name" value="RNA3'_phos_cyclase_dom_sf"/>
</dbReference>
<proteinExistence type="predicted"/>
<accession>A0A813IM62</accession>
<dbReference type="GO" id="GO:0000479">
    <property type="term" value="P:endonucleolytic cleavage of tricistronic rRNA transcript (SSU-rRNA, 5.8S rRNA, LSU-rRNA)"/>
    <property type="evidence" value="ECO:0007669"/>
    <property type="project" value="TreeGrafter"/>
</dbReference>
<feature type="non-terminal residue" evidence="3">
    <location>
        <position position="1"/>
    </location>
</feature>
<dbReference type="Proteomes" id="UP000626109">
    <property type="component" value="Unassembled WGS sequence"/>
</dbReference>
<dbReference type="GO" id="GO:0004521">
    <property type="term" value="F:RNA endonuclease activity"/>
    <property type="evidence" value="ECO:0007669"/>
    <property type="project" value="TreeGrafter"/>
</dbReference>
<dbReference type="GO" id="GO:0005730">
    <property type="term" value="C:nucleolus"/>
    <property type="evidence" value="ECO:0007669"/>
    <property type="project" value="TreeGrafter"/>
</dbReference>
<feature type="region of interest" description="Disordered" evidence="1">
    <location>
        <begin position="353"/>
        <end position="377"/>
    </location>
</feature>
<protein>
    <recommendedName>
        <fullName evidence="2">RNA 3'-terminal phosphate cyclase domain-containing protein</fullName>
    </recommendedName>
</protein>
<dbReference type="InterPro" id="IPR023797">
    <property type="entry name" value="RNA3'_phos_cyclase_dom"/>
</dbReference>
<dbReference type="EMBL" id="CAJNNW010010379">
    <property type="protein sequence ID" value="CAE8651981.1"/>
    <property type="molecule type" value="Genomic_DNA"/>
</dbReference>
<evidence type="ECO:0000259" key="2">
    <source>
        <dbReference type="Pfam" id="PF01137"/>
    </source>
</evidence>
<dbReference type="SUPFAM" id="SSF55205">
    <property type="entry name" value="EPT/RTPC-like"/>
    <property type="match status" value="1"/>
</dbReference>
<dbReference type="PANTHER" id="PTHR11096:SF1">
    <property type="entry name" value="RNA 3'-TERMINAL PHOSPHATE CYCLASE-LIKE PROTEIN"/>
    <property type="match status" value="1"/>
</dbReference>